<keyword evidence="2" id="KW-1185">Reference proteome</keyword>
<evidence type="ECO:0000313" key="2">
    <source>
        <dbReference type="Proteomes" id="UP000316270"/>
    </source>
</evidence>
<gene>
    <name evidence="1" type="ORF">FKW77_009391</name>
</gene>
<dbReference type="EMBL" id="CP042195">
    <property type="protein sequence ID" value="QDS74661.1"/>
    <property type="molecule type" value="Genomic_DNA"/>
</dbReference>
<protein>
    <submittedName>
        <fullName evidence="1">Uncharacterized protein</fullName>
    </submittedName>
</protein>
<name>A0A517LG99_9PEZI</name>
<organism evidence="1 2">
    <name type="scientific">Venturia effusa</name>
    <dbReference type="NCBI Taxonomy" id="50376"/>
    <lineage>
        <taxon>Eukaryota</taxon>
        <taxon>Fungi</taxon>
        <taxon>Dikarya</taxon>
        <taxon>Ascomycota</taxon>
        <taxon>Pezizomycotina</taxon>
        <taxon>Dothideomycetes</taxon>
        <taxon>Pleosporomycetidae</taxon>
        <taxon>Venturiales</taxon>
        <taxon>Venturiaceae</taxon>
        <taxon>Venturia</taxon>
    </lineage>
</organism>
<dbReference type="AlphaFoldDB" id="A0A517LG99"/>
<proteinExistence type="predicted"/>
<sequence>MALEHRKQLAGHASEAQTLAFLRDLRDDFDLNTQTGVGLYGPSDTVLAFSSNQSRADIFSVADSSNAVIRAGEQGGWRRPGMLASQCLITLNENAFERNVFTIVGKDRERNY</sequence>
<dbReference type="Proteomes" id="UP000316270">
    <property type="component" value="Chromosome 11"/>
</dbReference>
<reference evidence="1 2" key="1">
    <citation type="submission" date="2019-07" db="EMBL/GenBank/DDBJ databases">
        <title>Finished genome of Venturia effusa.</title>
        <authorList>
            <person name="Young C.A."/>
            <person name="Cox M.P."/>
            <person name="Ganley A.R.D."/>
            <person name="David W.J."/>
        </authorList>
    </citation>
    <scope>NUCLEOTIDE SEQUENCE [LARGE SCALE GENOMIC DNA]</scope>
    <source>
        <strain evidence="2">albino</strain>
    </source>
</reference>
<dbReference type="OrthoDB" id="21502at2759"/>
<evidence type="ECO:0000313" key="1">
    <source>
        <dbReference type="EMBL" id="QDS74661.1"/>
    </source>
</evidence>
<accession>A0A517LG99</accession>